<dbReference type="CDD" id="cd14854">
    <property type="entry name" value="TRAPPC2L"/>
    <property type="match status" value="1"/>
</dbReference>
<evidence type="ECO:0000256" key="1">
    <source>
        <dbReference type="ARBA" id="ARBA00004556"/>
    </source>
</evidence>
<keyword evidence="6" id="KW-1185">Reference proteome</keyword>
<reference evidence="7" key="1">
    <citation type="submission" date="2017-02" db="UniProtKB">
        <authorList>
            <consortium name="WormBaseParasite"/>
        </authorList>
    </citation>
    <scope>IDENTIFICATION</scope>
</reference>
<dbReference type="Pfam" id="PF04628">
    <property type="entry name" value="Sedlin_N"/>
    <property type="match status" value="1"/>
</dbReference>
<evidence type="ECO:0000256" key="4">
    <source>
        <dbReference type="ARBA" id="ARBA00024408"/>
    </source>
</evidence>
<proteinExistence type="inferred from homology"/>
<evidence type="ECO:0000256" key="3">
    <source>
        <dbReference type="ARBA" id="ARBA00022892"/>
    </source>
</evidence>
<reference evidence="5 6" key="2">
    <citation type="submission" date="2018-10" db="EMBL/GenBank/DDBJ databases">
        <authorList>
            <consortium name="Pathogen Informatics"/>
        </authorList>
    </citation>
    <scope>NUCLEOTIDE SEQUENCE [LARGE SCALE GENOMIC DNA]</scope>
</reference>
<evidence type="ECO:0000313" key="7">
    <source>
        <dbReference type="WBParaSite" id="EVEC_0001008501-mRNA-1"/>
    </source>
</evidence>
<dbReference type="Gene3D" id="3.30.450.70">
    <property type="match status" value="1"/>
</dbReference>
<sequence length="152" mass="17512">MTSYKVAIFEIAAFTKLIKHLGFLKNKFVSTKEQAREFELNMFVYCSLDIVEERLEGINKAQELFLGSLFADQKYKSYGYVSNTNVKMLMVTDIRNVSLTDQDIRAMFKKLHAAYCDAVSNPFYVYGEPVKSKFVSFVTLMNFMLSGVFILE</sequence>
<comment type="subcellular location">
    <subcellularLocation>
        <location evidence="1">Cytoplasm</location>
        <location evidence="1">Perinuclear region</location>
    </subcellularLocation>
</comment>
<dbReference type="STRING" id="51028.A0A0N4VGZ6"/>
<protein>
    <recommendedName>
        <fullName evidence="4">Trafficking protein particle complex subunit 2-like protein</fullName>
    </recommendedName>
</protein>
<organism evidence="7">
    <name type="scientific">Enterobius vermicularis</name>
    <name type="common">Human pinworm</name>
    <dbReference type="NCBI Taxonomy" id="51028"/>
    <lineage>
        <taxon>Eukaryota</taxon>
        <taxon>Metazoa</taxon>
        <taxon>Ecdysozoa</taxon>
        <taxon>Nematoda</taxon>
        <taxon>Chromadorea</taxon>
        <taxon>Rhabditida</taxon>
        <taxon>Spirurina</taxon>
        <taxon>Oxyuridomorpha</taxon>
        <taxon>Oxyuroidea</taxon>
        <taxon>Oxyuridae</taxon>
        <taxon>Enterobius</taxon>
    </lineage>
</organism>
<gene>
    <name evidence="5" type="ORF">EVEC_LOCUS9442</name>
</gene>
<dbReference type="InterPro" id="IPR011012">
    <property type="entry name" value="Longin-like_dom_sf"/>
</dbReference>
<evidence type="ECO:0000256" key="2">
    <source>
        <dbReference type="ARBA" id="ARBA00006626"/>
    </source>
</evidence>
<accession>A0A0N4VGZ6</accession>
<name>A0A0N4VGZ6_ENTVE</name>
<dbReference type="EMBL" id="UXUI01010053">
    <property type="protein sequence ID" value="VDD94691.1"/>
    <property type="molecule type" value="Genomic_DNA"/>
</dbReference>
<comment type="similarity">
    <text evidence="2">Belongs to the TRAPP small subunits family. Sedlin subfamily.</text>
</comment>
<evidence type="ECO:0000313" key="6">
    <source>
        <dbReference type="Proteomes" id="UP000274131"/>
    </source>
</evidence>
<dbReference type="WBParaSite" id="EVEC_0001008501-mRNA-1">
    <property type="protein sequence ID" value="EVEC_0001008501-mRNA-1"/>
    <property type="gene ID" value="EVEC_0001008501"/>
</dbReference>
<dbReference type="InterPro" id="IPR006722">
    <property type="entry name" value="Sedlin"/>
</dbReference>
<dbReference type="InterPro" id="IPR044760">
    <property type="entry name" value="TRAPPC2L"/>
</dbReference>
<keyword evidence="3" id="KW-0813">Transport</keyword>
<dbReference type="OrthoDB" id="10258445at2759"/>
<keyword evidence="3" id="KW-0931">ER-Golgi transport</keyword>
<dbReference type="GO" id="GO:0006888">
    <property type="term" value="P:endoplasmic reticulum to Golgi vesicle-mediated transport"/>
    <property type="evidence" value="ECO:0007669"/>
    <property type="project" value="InterPro"/>
</dbReference>
<dbReference type="GO" id="GO:0048471">
    <property type="term" value="C:perinuclear region of cytoplasm"/>
    <property type="evidence" value="ECO:0007669"/>
    <property type="project" value="UniProtKB-SubCell"/>
</dbReference>
<dbReference type="Proteomes" id="UP000274131">
    <property type="component" value="Unassembled WGS sequence"/>
</dbReference>
<dbReference type="SUPFAM" id="SSF64356">
    <property type="entry name" value="SNARE-like"/>
    <property type="match status" value="1"/>
</dbReference>
<dbReference type="AlphaFoldDB" id="A0A0N4VGZ6"/>
<dbReference type="PANTHER" id="PTHR12403">
    <property type="entry name" value="TRAFFICKING PROTEIN PARTICLE COMPLEX SUBUNIT 2"/>
    <property type="match status" value="1"/>
</dbReference>
<evidence type="ECO:0000313" key="5">
    <source>
        <dbReference type="EMBL" id="VDD94691.1"/>
    </source>
</evidence>